<keyword evidence="2" id="KW-1185">Reference proteome</keyword>
<evidence type="ECO:0000313" key="1">
    <source>
        <dbReference type="EMBL" id="BAK36312.1"/>
    </source>
</evidence>
<dbReference type="Proteomes" id="UP000007947">
    <property type="component" value="Chromosome"/>
</dbReference>
<name>F5XM55_MICPN</name>
<protein>
    <submittedName>
        <fullName evidence="1">Uncharacterized protein</fullName>
    </submittedName>
</protein>
<dbReference type="EMBL" id="AP012204">
    <property type="protein sequence ID" value="BAK36312.1"/>
    <property type="molecule type" value="Genomic_DNA"/>
</dbReference>
<evidence type="ECO:0000313" key="2">
    <source>
        <dbReference type="Proteomes" id="UP000007947"/>
    </source>
</evidence>
<organism evidence="1 2">
    <name type="scientific">Microlunatus phosphovorus (strain ATCC 700054 / DSM 10555 / JCM 9379 / NBRC 101784 / NCIMB 13414 / VKM Ac-1990 / NM-1)</name>
    <dbReference type="NCBI Taxonomy" id="1032480"/>
    <lineage>
        <taxon>Bacteria</taxon>
        <taxon>Bacillati</taxon>
        <taxon>Actinomycetota</taxon>
        <taxon>Actinomycetes</taxon>
        <taxon>Propionibacteriales</taxon>
        <taxon>Propionibacteriaceae</taxon>
        <taxon>Microlunatus</taxon>
    </lineage>
</organism>
<accession>F5XM55</accession>
<dbReference type="HOGENOM" id="CLU_3236078_0_0_11"/>
<gene>
    <name evidence="1" type="ordered locus">MLP_32980</name>
</gene>
<reference evidence="1 2" key="1">
    <citation type="submission" date="2011-05" db="EMBL/GenBank/DDBJ databases">
        <title>Whole genome sequence of Microlunatus phosphovorus NM-1.</title>
        <authorList>
            <person name="Hosoyama A."/>
            <person name="Sasaki K."/>
            <person name="Harada T."/>
            <person name="Igarashi R."/>
            <person name="Kawakoshi A."/>
            <person name="Sasagawa M."/>
            <person name="Fukada J."/>
            <person name="Nakamura S."/>
            <person name="Katano Y."/>
            <person name="Hanada S."/>
            <person name="Kamagata Y."/>
            <person name="Nakamura N."/>
            <person name="Yamazaki S."/>
            <person name="Fujita N."/>
        </authorList>
    </citation>
    <scope>NUCLEOTIDE SEQUENCE [LARGE SCALE GENOMIC DNA]</scope>
    <source>
        <strain evidence="2">ATCC 700054 / DSM 10555 / JCM 9379 / NBRC 101784 / NCIMB 13414 / VKM Ac-1990 / NM-1</strain>
    </source>
</reference>
<dbReference type="AlphaFoldDB" id="F5XM55"/>
<dbReference type="KEGG" id="mph:MLP_32980"/>
<dbReference type="STRING" id="1032480.MLP_32980"/>
<sequence length="43" mass="4922">MPTTDQMSRTARLPPWLLNLVAPVVGPRRYRQTYLPLRNAALS</sequence>
<proteinExistence type="predicted"/>